<dbReference type="GO" id="GO:0019243">
    <property type="term" value="P:methylglyoxal catabolic process to D-lactate via S-lactoyl-glutathione"/>
    <property type="evidence" value="ECO:0007669"/>
    <property type="project" value="TreeGrafter"/>
</dbReference>
<dbReference type="CDD" id="cd03141">
    <property type="entry name" value="GATase1_Hsp31_like"/>
    <property type="match status" value="1"/>
</dbReference>
<proteinExistence type="inferred from homology"/>
<feature type="chain" id="PRO_5043479292" evidence="5">
    <location>
        <begin position="22"/>
        <end position="253"/>
    </location>
</feature>
<organism evidence="7">
    <name type="scientific">Flavobacterium sp. CFS9</name>
    <dbReference type="NCBI Taxonomy" id="3143118"/>
    <lineage>
        <taxon>Bacteria</taxon>
        <taxon>Pseudomonadati</taxon>
        <taxon>Bacteroidota</taxon>
        <taxon>Flavobacteriia</taxon>
        <taxon>Flavobacteriales</taxon>
        <taxon>Flavobacteriaceae</taxon>
        <taxon>Flavobacterium</taxon>
    </lineage>
</organism>
<evidence type="ECO:0000256" key="3">
    <source>
        <dbReference type="ARBA" id="ARBA00038493"/>
    </source>
</evidence>
<keyword evidence="7" id="KW-0315">Glutamine amidotransferase</keyword>
<keyword evidence="1" id="KW-0346">Stress response</keyword>
<evidence type="ECO:0000256" key="1">
    <source>
        <dbReference type="ARBA" id="ARBA00023016"/>
    </source>
</evidence>
<dbReference type="PANTHER" id="PTHR48094:SF11">
    <property type="entry name" value="GLUTATHIONE-INDEPENDENT GLYOXALASE HSP31-RELATED"/>
    <property type="match status" value="1"/>
</dbReference>
<dbReference type="SUPFAM" id="SSF52317">
    <property type="entry name" value="Class I glutamine amidotransferase-like"/>
    <property type="match status" value="1"/>
</dbReference>
<feature type="domain" description="DJ-1/PfpI" evidence="6">
    <location>
        <begin position="50"/>
        <end position="250"/>
    </location>
</feature>
<evidence type="ECO:0000313" key="7">
    <source>
        <dbReference type="EMBL" id="BFM42737.1"/>
    </source>
</evidence>
<evidence type="ECO:0000259" key="6">
    <source>
        <dbReference type="Pfam" id="PF01965"/>
    </source>
</evidence>
<dbReference type="Gene3D" id="3.40.50.880">
    <property type="match status" value="1"/>
</dbReference>
<dbReference type="GO" id="GO:0019172">
    <property type="term" value="F:glyoxalase III activity"/>
    <property type="evidence" value="ECO:0007669"/>
    <property type="project" value="TreeGrafter"/>
</dbReference>
<dbReference type="PANTHER" id="PTHR48094">
    <property type="entry name" value="PROTEIN/NUCLEIC ACID DEGLYCASE DJ-1-RELATED"/>
    <property type="match status" value="1"/>
</dbReference>
<dbReference type="RefSeq" id="WP_369617861.1">
    <property type="nucleotide sequence ID" value="NZ_AP031573.1"/>
</dbReference>
<keyword evidence="5" id="KW-0732">Signal</keyword>
<dbReference type="EMBL" id="AP031573">
    <property type="protein sequence ID" value="BFM42737.1"/>
    <property type="molecule type" value="Genomic_DNA"/>
</dbReference>
<dbReference type="AlphaFoldDB" id="A0AAT9GZV2"/>
<dbReference type="InterPro" id="IPR050325">
    <property type="entry name" value="Prot/Nucl_acid_deglycase"/>
</dbReference>
<feature type="region of interest" description="Disordered" evidence="4">
    <location>
        <begin position="75"/>
        <end position="98"/>
    </location>
</feature>
<comment type="similarity">
    <text evidence="3">Belongs to the peptidase C56 family. HSP31-like subfamily.</text>
</comment>
<sequence>MKKITLLTIIAFSAFSISAIAQKTTKKGAKKVLFVVTSNDKLGNTGEKTGFWSEEFAAPYYELLDQGVEITIASPLGGQPPIDPKSADPASATEDTKRFDADKTLQEKLKHTHKLSTINQKDYDAVFYPGGHGPLWDLVEDKNSIALIESFYTNKKPVAFVCHAPAVLKNVKVKGEFLVKGKKVTGFTNAEEEAVGLTKVVPFLLEDALTKNGAAFSKAANWQPYAVEDGLLITGQNPASSKLVAGKLLQQLK</sequence>
<gene>
    <name evidence="7" type="ORF">CFS9_13780</name>
</gene>
<dbReference type="InterPro" id="IPR002818">
    <property type="entry name" value="DJ-1/PfpI"/>
</dbReference>
<reference evidence="7" key="1">
    <citation type="submission" date="2024-05" db="EMBL/GenBank/DDBJ databases">
        <title>Whole-Genome Sequence of CFS9, a Potential Fish Probiotic Isolated from the Body Surface of Silurus asotus.</title>
        <authorList>
            <person name="Kojima M."/>
            <person name="Tobioka K."/>
            <person name="Yokota K."/>
            <person name="Nakatani H."/>
            <person name="Hori K."/>
            <person name="Tamaru Y."/>
            <person name="Okazaki F."/>
        </authorList>
    </citation>
    <scope>NUCLEOTIDE SEQUENCE</scope>
    <source>
        <strain evidence="7">CFS9</strain>
    </source>
</reference>
<evidence type="ECO:0000256" key="4">
    <source>
        <dbReference type="SAM" id="MobiDB-lite"/>
    </source>
</evidence>
<name>A0AAT9GZV2_9FLAO</name>
<protein>
    <submittedName>
        <fullName evidence="7">Type 1 glutamine amidotransferase domain-containing protein</fullName>
    </submittedName>
</protein>
<accession>A0AAT9GZV2</accession>
<evidence type="ECO:0000256" key="5">
    <source>
        <dbReference type="SAM" id="SignalP"/>
    </source>
</evidence>
<dbReference type="GO" id="GO:0005737">
    <property type="term" value="C:cytoplasm"/>
    <property type="evidence" value="ECO:0007669"/>
    <property type="project" value="TreeGrafter"/>
</dbReference>
<keyword evidence="2" id="KW-0456">Lyase</keyword>
<evidence type="ECO:0000256" key="2">
    <source>
        <dbReference type="ARBA" id="ARBA00023239"/>
    </source>
</evidence>
<dbReference type="Pfam" id="PF01965">
    <property type="entry name" value="DJ-1_PfpI"/>
    <property type="match status" value="1"/>
</dbReference>
<feature type="signal peptide" evidence="5">
    <location>
        <begin position="1"/>
        <end position="21"/>
    </location>
</feature>
<dbReference type="InterPro" id="IPR029062">
    <property type="entry name" value="Class_I_gatase-like"/>
</dbReference>